<dbReference type="GeneID" id="49382784"/>
<accession>A0A2K8PBU3</accession>
<organism evidence="1 2">
    <name type="scientific">Streptomyces lavendulae subsp. lavendulae</name>
    <dbReference type="NCBI Taxonomy" id="58340"/>
    <lineage>
        <taxon>Bacteria</taxon>
        <taxon>Bacillati</taxon>
        <taxon>Actinomycetota</taxon>
        <taxon>Actinomycetes</taxon>
        <taxon>Kitasatosporales</taxon>
        <taxon>Streptomycetaceae</taxon>
        <taxon>Streptomyces</taxon>
    </lineage>
</organism>
<dbReference type="RefSeq" id="WP_030237435.1">
    <property type="nucleotide sequence ID" value="NZ_CP024985.1"/>
</dbReference>
<sequence length="173" mass="17563">MTLRSASGRRTAAAVAAALLGPPLVTGCGIKPTGVVESGSAARVPVAAPSRAPIAYFVTGEGRLVPSPDPDYADNSPQGSLQLLLRGPGSVEQEVGLGTRLPPLDAGAAGGVRAFFTSEFHLQVRVPFPVAAVDPLGLKQLVCTAVSTAGPTVQVSVRGPDTELEPTRCEAGR</sequence>
<dbReference type="KEGG" id="slx:SLAV_08545"/>
<reference evidence="1 2" key="1">
    <citation type="submission" date="2017-11" db="EMBL/GenBank/DDBJ databases">
        <title>Complete genome sequence of Streptomyces lavendulae subsp. lavendulae CCM 3239 (formerly 'Streptomyces aureofaciens CCM 3239'), the producer of the angucycline-type antibiotic auricin.</title>
        <authorList>
            <person name="Busche T."/>
            <person name="Novakova R."/>
            <person name="Al'Dilaimi A."/>
            <person name="Homerova D."/>
            <person name="Feckova L."/>
            <person name="Rezuchova B."/>
            <person name="Mingyar E."/>
            <person name="Csolleiova D."/>
            <person name="Bekeova C."/>
            <person name="Winkler A."/>
            <person name="Sevcikova B."/>
            <person name="Kalinowski J."/>
            <person name="Kormanec J."/>
            <person name="Ruckert C."/>
        </authorList>
    </citation>
    <scope>NUCLEOTIDE SEQUENCE [LARGE SCALE GENOMIC DNA]</scope>
    <source>
        <strain evidence="1 2">CCM 3239</strain>
    </source>
</reference>
<dbReference type="PROSITE" id="PS51257">
    <property type="entry name" value="PROKAR_LIPOPROTEIN"/>
    <property type="match status" value="1"/>
</dbReference>
<name>A0A2K8PBU3_STRLA</name>
<gene>
    <name evidence="1" type="ORF">SLAV_08545</name>
</gene>
<protein>
    <submittedName>
        <fullName evidence="1">Uncharacterized protein</fullName>
    </submittedName>
</protein>
<dbReference type="AlphaFoldDB" id="A0A2K8PBU3"/>
<dbReference type="EMBL" id="CP024985">
    <property type="protein sequence ID" value="ATZ23580.1"/>
    <property type="molecule type" value="Genomic_DNA"/>
</dbReference>
<evidence type="ECO:0000313" key="1">
    <source>
        <dbReference type="EMBL" id="ATZ23580.1"/>
    </source>
</evidence>
<dbReference type="Proteomes" id="UP000231791">
    <property type="component" value="Chromosome"/>
</dbReference>
<keyword evidence="2" id="KW-1185">Reference proteome</keyword>
<dbReference type="OrthoDB" id="4335951at2"/>
<proteinExistence type="predicted"/>
<evidence type="ECO:0000313" key="2">
    <source>
        <dbReference type="Proteomes" id="UP000231791"/>
    </source>
</evidence>